<dbReference type="InterPro" id="IPR000648">
    <property type="entry name" value="Oxysterol-bd"/>
</dbReference>
<reference evidence="1 2" key="1">
    <citation type="submission" date="2013-12" db="EMBL/GenBank/DDBJ databases">
        <title>Draft genome of the parsitic nematode Ancylostoma duodenale.</title>
        <authorList>
            <person name="Mitreva M."/>
        </authorList>
    </citation>
    <scope>NUCLEOTIDE SEQUENCE [LARGE SCALE GENOMIC DNA]</scope>
    <source>
        <strain evidence="1 2">Zhejiang</strain>
    </source>
</reference>
<dbReference type="OrthoDB" id="5848000at2759"/>
<dbReference type="GO" id="GO:0008289">
    <property type="term" value="F:lipid binding"/>
    <property type="evidence" value="ECO:0007669"/>
    <property type="project" value="InterPro"/>
</dbReference>
<gene>
    <name evidence="1" type="ORF">ANCDUO_16584</name>
</gene>
<dbReference type="Pfam" id="PF01237">
    <property type="entry name" value="Oxysterol_BP"/>
    <property type="match status" value="1"/>
</dbReference>
<evidence type="ECO:0000313" key="2">
    <source>
        <dbReference type="Proteomes" id="UP000054047"/>
    </source>
</evidence>
<proteinExistence type="predicted"/>
<accession>A0A0C2FXI3</accession>
<sequence>MKEMDRGENEELIVVSHKILHPEYFGFSDFTMGLNQLYAEDEQLLPPTDSRLRPDVRALENGDLDKAAAYKHELKKASCQTSLKHAHLQPFILGTKSTRH</sequence>
<keyword evidence="2" id="KW-1185">Reference proteome</keyword>
<organism evidence="1 2">
    <name type="scientific">Ancylostoma duodenale</name>
    <dbReference type="NCBI Taxonomy" id="51022"/>
    <lineage>
        <taxon>Eukaryota</taxon>
        <taxon>Metazoa</taxon>
        <taxon>Ecdysozoa</taxon>
        <taxon>Nematoda</taxon>
        <taxon>Chromadorea</taxon>
        <taxon>Rhabditida</taxon>
        <taxon>Rhabditina</taxon>
        <taxon>Rhabditomorpha</taxon>
        <taxon>Strongyloidea</taxon>
        <taxon>Ancylostomatidae</taxon>
        <taxon>Ancylostomatinae</taxon>
        <taxon>Ancylostoma</taxon>
    </lineage>
</organism>
<dbReference type="InterPro" id="IPR037239">
    <property type="entry name" value="OSBP_sf"/>
</dbReference>
<protein>
    <submittedName>
        <fullName evidence="1">Uncharacterized protein</fullName>
    </submittedName>
</protein>
<dbReference type="AlphaFoldDB" id="A0A0C2FXI3"/>
<evidence type="ECO:0000313" key="1">
    <source>
        <dbReference type="EMBL" id="KIH53290.1"/>
    </source>
</evidence>
<name>A0A0C2FXI3_9BILA</name>
<dbReference type="Proteomes" id="UP000054047">
    <property type="component" value="Unassembled WGS sequence"/>
</dbReference>
<dbReference type="EMBL" id="KN741587">
    <property type="protein sequence ID" value="KIH53290.1"/>
    <property type="molecule type" value="Genomic_DNA"/>
</dbReference>
<dbReference type="SUPFAM" id="SSF144000">
    <property type="entry name" value="Oxysterol-binding protein-like"/>
    <property type="match status" value="1"/>
</dbReference>